<comment type="subcellular location">
    <subcellularLocation>
        <location evidence="1">Cytoplasm</location>
        <location evidence="1">Cytoskeleton</location>
        <location evidence="1">Spindle pole</location>
    </subcellularLocation>
</comment>
<dbReference type="PROSITE" id="PS50067">
    <property type="entry name" value="KINESIN_MOTOR_2"/>
    <property type="match status" value="1"/>
</dbReference>
<keyword evidence="2" id="KW-0963">Cytoplasm</keyword>
<dbReference type="GO" id="GO:0003777">
    <property type="term" value="F:microtubule motor activity"/>
    <property type="evidence" value="ECO:0007669"/>
    <property type="project" value="InterPro"/>
</dbReference>
<sequence>MAGLKRLVSIVERLHANQEWVEAKQARLEAEIQAKIEMLKSKIEWLEAKIEANQRRKETKMDSFINGSRERMEVPITSTWCEDPKLTVALNGQADRPIVSTGWSVYDIDPPTSTPKVKSVASRQKQQAAKPESQGGAGWQGSSNVVKQVQQQNKNREQRQQRQKELRKDKELHKRMHQNNPNWEFLAMIREYRDSMEFHPLQESDPVEDHAITVCVRKRPLNMKEVDRNEPDVISVLSKNHIVVHEPKLSVYLTKFLENQHFIFDYAFDESCSNDLVYKYTAKPLVQTVFKGGVATCFAYGQTGSGKTHTMGGNFLGKTQNFQKGIYAMVGEDIFRYCTSPEYNALNLTVSASFYEIYNGEVFDLLAKRTKLRILEDDKQQVQIMGLTERAVNSVDELLQVIQHGTRTRTSGKTAANASSSRSHAVLQIVVRAPSIKNIHGKFSLIDLAGNETAGDMSSANRQRRLEGAEINKSLLALKECIRALGRKGAHLPFRGSKLTHILRDSFIGVNSKTCMIVMISPSMKSCEYSLNTLRYADHVKEHRSIYKQ</sequence>
<organism evidence="15 16">
    <name type="scientific">Cryptotermes secundus</name>
    <dbReference type="NCBI Taxonomy" id="105785"/>
    <lineage>
        <taxon>Eukaryota</taxon>
        <taxon>Metazoa</taxon>
        <taxon>Ecdysozoa</taxon>
        <taxon>Arthropoda</taxon>
        <taxon>Hexapoda</taxon>
        <taxon>Insecta</taxon>
        <taxon>Pterygota</taxon>
        <taxon>Neoptera</taxon>
        <taxon>Polyneoptera</taxon>
        <taxon>Dictyoptera</taxon>
        <taxon>Blattodea</taxon>
        <taxon>Blattoidea</taxon>
        <taxon>Termitoidae</taxon>
        <taxon>Kalotermitidae</taxon>
        <taxon>Cryptotermitinae</taxon>
        <taxon>Cryptotermes</taxon>
    </lineage>
</organism>
<dbReference type="PRINTS" id="PR00380">
    <property type="entry name" value="KINESINHEAVY"/>
</dbReference>
<dbReference type="GO" id="GO:0005524">
    <property type="term" value="F:ATP binding"/>
    <property type="evidence" value="ECO:0007669"/>
    <property type="project" value="UniProtKB-UniRule"/>
</dbReference>
<evidence type="ECO:0000256" key="8">
    <source>
        <dbReference type="ARBA" id="ARBA00023212"/>
    </source>
</evidence>
<feature type="domain" description="Kinesin motor" evidence="14">
    <location>
        <begin position="211"/>
        <end position="543"/>
    </location>
</feature>
<dbReference type="GO" id="GO:0005828">
    <property type="term" value="C:kinetochore microtubule"/>
    <property type="evidence" value="ECO:0007669"/>
    <property type="project" value="UniProtKB-ARBA"/>
</dbReference>
<dbReference type="Gene3D" id="3.40.850.10">
    <property type="entry name" value="Kinesin motor domain"/>
    <property type="match status" value="1"/>
</dbReference>
<dbReference type="InterPro" id="IPR019821">
    <property type="entry name" value="Kinesin_motor_CS"/>
</dbReference>
<dbReference type="EMBL" id="NEVH01016349">
    <property type="protein sequence ID" value="PNF25249.1"/>
    <property type="molecule type" value="Genomic_DNA"/>
</dbReference>
<evidence type="ECO:0000313" key="16">
    <source>
        <dbReference type="Proteomes" id="UP000235965"/>
    </source>
</evidence>
<feature type="compositionally biased region" description="Basic and acidic residues" evidence="13">
    <location>
        <begin position="154"/>
        <end position="172"/>
    </location>
</feature>
<proteinExistence type="inferred from homology"/>
<evidence type="ECO:0000256" key="3">
    <source>
        <dbReference type="ARBA" id="ARBA00022701"/>
    </source>
</evidence>
<keyword evidence="12" id="KW-0175">Coiled coil</keyword>
<keyword evidence="3 11" id="KW-0493">Microtubule</keyword>
<feature type="region of interest" description="Disordered" evidence="13">
    <location>
        <begin position="103"/>
        <end position="173"/>
    </location>
</feature>
<keyword evidence="16" id="KW-1185">Reference proteome</keyword>
<evidence type="ECO:0000256" key="13">
    <source>
        <dbReference type="SAM" id="MobiDB-lite"/>
    </source>
</evidence>
<evidence type="ECO:0000256" key="4">
    <source>
        <dbReference type="ARBA" id="ARBA00022741"/>
    </source>
</evidence>
<dbReference type="FunFam" id="3.40.850.10:FF:000012">
    <property type="entry name" value="Kinesin-like protein"/>
    <property type="match status" value="1"/>
</dbReference>
<dbReference type="PROSITE" id="PS00411">
    <property type="entry name" value="KINESIN_MOTOR_1"/>
    <property type="match status" value="1"/>
</dbReference>
<feature type="binding site" evidence="10">
    <location>
        <begin position="301"/>
        <end position="308"/>
    </location>
    <ligand>
        <name>ATP</name>
        <dbReference type="ChEBI" id="CHEBI:30616"/>
    </ligand>
</feature>
<name>A0A2J7Q9K2_9NEOP</name>
<dbReference type="GO" id="GO:0007019">
    <property type="term" value="P:microtubule depolymerization"/>
    <property type="evidence" value="ECO:0007669"/>
    <property type="project" value="TreeGrafter"/>
</dbReference>
<dbReference type="GO" id="GO:0007059">
    <property type="term" value="P:chromosome segregation"/>
    <property type="evidence" value="ECO:0007669"/>
    <property type="project" value="UniProtKB-KW"/>
</dbReference>
<dbReference type="AlphaFoldDB" id="A0A2J7Q9K2"/>
<dbReference type="GO" id="GO:0000922">
    <property type="term" value="C:spindle pole"/>
    <property type="evidence" value="ECO:0007669"/>
    <property type="project" value="UniProtKB-SubCell"/>
</dbReference>
<evidence type="ECO:0000256" key="12">
    <source>
        <dbReference type="SAM" id="Coils"/>
    </source>
</evidence>
<reference evidence="15 16" key="1">
    <citation type="submission" date="2017-12" db="EMBL/GenBank/DDBJ databases">
        <title>Hemimetabolous genomes reveal molecular basis of termite eusociality.</title>
        <authorList>
            <person name="Harrison M.C."/>
            <person name="Jongepier E."/>
            <person name="Robertson H.M."/>
            <person name="Arning N."/>
            <person name="Bitard-Feildel T."/>
            <person name="Chao H."/>
            <person name="Childers C.P."/>
            <person name="Dinh H."/>
            <person name="Doddapaneni H."/>
            <person name="Dugan S."/>
            <person name="Gowin J."/>
            <person name="Greiner C."/>
            <person name="Han Y."/>
            <person name="Hu H."/>
            <person name="Hughes D.S.T."/>
            <person name="Huylmans A.-K."/>
            <person name="Kemena C."/>
            <person name="Kremer L.P.M."/>
            <person name="Lee S.L."/>
            <person name="Lopez-Ezquerra A."/>
            <person name="Mallet L."/>
            <person name="Monroy-Kuhn J.M."/>
            <person name="Moser A."/>
            <person name="Murali S.C."/>
            <person name="Muzny D.M."/>
            <person name="Otani S."/>
            <person name="Piulachs M.-D."/>
            <person name="Poelchau M."/>
            <person name="Qu J."/>
            <person name="Schaub F."/>
            <person name="Wada-Katsumata A."/>
            <person name="Worley K.C."/>
            <person name="Xie Q."/>
            <person name="Ylla G."/>
            <person name="Poulsen M."/>
            <person name="Gibbs R.A."/>
            <person name="Schal C."/>
            <person name="Richards S."/>
            <person name="Belles X."/>
            <person name="Korb J."/>
            <person name="Bornberg-Bauer E."/>
        </authorList>
    </citation>
    <scope>NUCLEOTIDE SEQUENCE [LARGE SCALE GENOMIC DNA]</scope>
    <source>
        <tissue evidence="15">Whole body</tissue>
    </source>
</reference>
<evidence type="ECO:0000256" key="11">
    <source>
        <dbReference type="RuleBase" id="RU000394"/>
    </source>
</evidence>
<accession>A0A2J7Q9K2</accession>
<keyword evidence="4 10" id="KW-0547">Nucleotide-binding</keyword>
<keyword evidence="8" id="KW-0206">Cytoskeleton</keyword>
<evidence type="ECO:0000256" key="9">
    <source>
        <dbReference type="ARBA" id="ARBA00061030"/>
    </source>
</evidence>
<dbReference type="Proteomes" id="UP000235965">
    <property type="component" value="Unassembled WGS sequence"/>
</dbReference>
<dbReference type="OrthoDB" id="3176171at2759"/>
<dbReference type="InParanoid" id="A0A2J7Q9K2"/>
<dbReference type="InterPro" id="IPR001752">
    <property type="entry name" value="Kinesin_motor_dom"/>
</dbReference>
<dbReference type="GO" id="GO:0008017">
    <property type="term" value="F:microtubule binding"/>
    <property type="evidence" value="ECO:0007669"/>
    <property type="project" value="InterPro"/>
</dbReference>
<protein>
    <recommendedName>
        <fullName evidence="11">Kinesin-like protein</fullName>
    </recommendedName>
</protein>
<dbReference type="InterPro" id="IPR027640">
    <property type="entry name" value="Kinesin-like_fam"/>
</dbReference>
<feature type="coiled-coil region" evidence="12">
    <location>
        <begin position="29"/>
        <end position="56"/>
    </location>
</feature>
<evidence type="ECO:0000259" key="14">
    <source>
        <dbReference type="PROSITE" id="PS50067"/>
    </source>
</evidence>
<dbReference type="InterPro" id="IPR027417">
    <property type="entry name" value="P-loop_NTPase"/>
</dbReference>
<comment type="caution">
    <text evidence="15">The sequence shown here is derived from an EMBL/GenBank/DDBJ whole genome shotgun (WGS) entry which is preliminary data.</text>
</comment>
<evidence type="ECO:0000256" key="2">
    <source>
        <dbReference type="ARBA" id="ARBA00022490"/>
    </source>
</evidence>
<dbReference type="SUPFAM" id="SSF52540">
    <property type="entry name" value="P-loop containing nucleoside triphosphate hydrolases"/>
    <property type="match status" value="1"/>
</dbReference>
<dbReference type="CDD" id="cd01367">
    <property type="entry name" value="KISc_KIF2_like"/>
    <property type="match status" value="1"/>
</dbReference>
<dbReference type="STRING" id="105785.A0A2J7Q9K2"/>
<keyword evidence="7 10" id="KW-0505">Motor protein</keyword>
<dbReference type="Pfam" id="PF00225">
    <property type="entry name" value="Kinesin"/>
    <property type="match status" value="1"/>
</dbReference>
<dbReference type="PANTHER" id="PTHR47971">
    <property type="entry name" value="KINESIN-RELATED PROTEIN 6"/>
    <property type="match status" value="1"/>
</dbReference>
<evidence type="ECO:0000313" key="15">
    <source>
        <dbReference type="EMBL" id="PNF25249.1"/>
    </source>
</evidence>
<gene>
    <name evidence="15" type="primary">Klp10A_1</name>
    <name evidence="15" type="ORF">B7P43_G13161</name>
</gene>
<feature type="compositionally biased region" description="Low complexity" evidence="13">
    <location>
        <begin position="144"/>
        <end position="153"/>
    </location>
</feature>
<evidence type="ECO:0000256" key="1">
    <source>
        <dbReference type="ARBA" id="ARBA00004647"/>
    </source>
</evidence>
<evidence type="ECO:0000256" key="10">
    <source>
        <dbReference type="PROSITE-ProRule" id="PRU00283"/>
    </source>
</evidence>
<evidence type="ECO:0000256" key="6">
    <source>
        <dbReference type="ARBA" id="ARBA00022840"/>
    </source>
</evidence>
<keyword evidence="6 10" id="KW-0067">ATP-binding</keyword>
<evidence type="ECO:0000256" key="5">
    <source>
        <dbReference type="ARBA" id="ARBA00022829"/>
    </source>
</evidence>
<dbReference type="GO" id="GO:0007018">
    <property type="term" value="P:microtubule-based movement"/>
    <property type="evidence" value="ECO:0007669"/>
    <property type="project" value="InterPro"/>
</dbReference>
<dbReference type="PANTHER" id="PTHR47971:SF8">
    <property type="entry name" value="KINESIN-LIKE PROTEIN"/>
    <property type="match status" value="1"/>
</dbReference>
<comment type="similarity">
    <text evidence="9">Belongs to the TRAFAC class myosin-kinesin ATPase superfamily. Kinesin family. KIN-13 subfamily.</text>
</comment>
<dbReference type="SMART" id="SM00129">
    <property type="entry name" value="KISc"/>
    <property type="match status" value="1"/>
</dbReference>
<keyword evidence="5" id="KW-0159">Chromosome partition</keyword>
<evidence type="ECO:0000256" key="7">
    <source>
        <dbReference type="ARBA" id="ARBA00023175"/>
    </source>
</evidence>
<dbReference type="InterPro" id="IPR036961">
    <property type="entry name" value="Kinesin_motor_dom_sf"/>
</dbReference>